<dbReference type="EMBL" id="JAHRIN010034380">
    <property type="protein sequence ID" value="MEQ2203302.1"/>
    <property type="molecule type" value="Genomic_DNA"/>
</dbReference>
<dbReference type="Pfam" id="PF26569">
    <property type="entry name" value="EIF3CL_C"/>
    <property type="match status" value="1"/>
</dbReference>
<keyword evidence="1" id="KW-0472">Membrane</keyword>
<keyword evidence="4" id="KW-1185">Reference proteome</keyword>
<proteinExistence type="predicted"/>
<protein>
    <recommendedName>
        <fullName evidence="2">EIF3CL-like C-terminal domain-containing protein</fullName>
    </recommendedName>
</protein>
<evidence type="ECO:0000313" key="3">
    <source>
        <dbReference type="EMBL" id="MEQ2203302.1"/>
    </source>
</evidence>
<evidence type="ECO:0000313" key="4">
    <source>
        <dbReference type="Proteomes" id="UP001434883"/>
    </source>
</evidence>
<dbReference type="Proteomes" id="UP001434883">
    <property type="component" value="Unassembled WGS sequence"/>
</dbReference>
<gene>
    <name evidence="3" type="ORF">XENOCAPTIV_028362</name>
</gene>
<evidence type="ECO:0000259" key="2">
    <source>
        <dbReference type="Pfam" id="PF26569"/>
    </source>
</evidence>
<feature type="transmembrane region" description="Helical" evidence="1">
    <location>
        <begin position="65"/>
        <end position="88"/>
    </location>
</feature>
<keyword evidence="1" id="KW-1133">Transmembrane helix</keyword>
<sequence length="114" mass="12975">MHRTEPTSLQNMALQLAEKLGSLVENNERIFDLKQGVYGGYFNRDKYWLHIFDRVASFRELGGPAAVFTSSLVLIFHVFILYADYLLLAATPQSQPYSVSQLLPQQVSFFTNAL</sequence>
<evidence type="ECO:0000256" key="1">
    <source>
        <dbReference type="SAM" id="Phobius"/>
    </source>
</evidence>
<keyword evidence="1" id="KW-0812">Transmembrane</keyword>
<organism evidence="3 4">
    <name type="scientific">Xenoophorus captivus</name>
    <dbReference type="NCBI Taxonomy" id="1517983"/>
    <lineage>
        <taxon>Eukaryota</taxon>
        <taxon>Metazoa</taxon>
        <taxon>Chordata</taxon>
        <taxon>Craniata</taxon>
        <taxon>Vertebrata</taxon>
        <taxon>Euteleostomi</taxon>
        <taxon>Actinopterygii</taxon>
        <taxon>Neopterygii</taxon>
        <taxon>Teleostei</taxon>
        <taxon>Neoteleostei</taxon>
        <taxon>Acanthomorphata</taxon>
        <taxon>Ovalentaria</taxon>
        <taxon>Atherinomorphae</taxon>
        <taxon>Cyprinodontiformes</taxon>
        <taxon>Goodeidae</taxon>
        <taxon>Xenoophorus</taxon>
    </lineage>
</organism>
<comment type="caution">
    <text evidence="3">The sequence shown here is derived from an EMBL/GenBank/DDBJ whole genome shotgun (WGS) entry which is preliminary data.</text>
</comment>
<reference evidence="3 4" key="1">
    <citation type="submission" date="2021-06" db="EMBL/GenBank/DDBJ databases">
        <authorList>
            <person name="Palmer J.M."/>
        </authorList>
    </citation>
    <scope>NUCLEOTIDE SEQUENCE [LARGE SCALE GENOMIC DNA]</scope>
    <source>
        <strain evidence="3 4">XC_2019</strain>
        <tissue evidence="3">Muscle</tissue>
    </source>
</reference>
<accession>A0ABV0R711</accession>
<name>A0ABV0R711_9TELE</name>
<dbReference type="InterPro" id="IPR058999">
    <property type="entry name" value="EIF3CL_C"/>
</dbReference>
<feature type="domain" description="EIF3CL-like C-terminal" evidence="2">
    <location>
        <begin position="10"/>
        <end position="34"/>
    </location>
</feature>